<dbReference type="STRING" id="1166018.FAES_3653"/>
<reference evidence="1 2" key="1">
    <citation type="journal article" date="2012" name="J. Bacteriol.">
        <title>Genome Sequence of Fibrella aestuarina BUZ 2T, a Filamentous Marine Bacterium.</title>
        <authorList>
            <person name="Filippini M."/>
            <person name="Qi W."/>
            <person name="Blom J."/>
            <person name="Goesmann A."/>
            <person name="Smits T.H."/>
            <person name="Bagheri H.C."/>
        </authorList>
    </citation>
    <scope>NUCLEOTIDE SEQUENCE [LARGE SCALE GENOMIC DNA]</scope>
    <source>
        <strain evidence="2">BUZ 2T</strain>
    </source>
</reference>
<evidence type="ECO:0000313" key="2">
    <source>
        <dbReference type="Proteomes" id="UP000011058"/>
    </source>
</evidence>
<evidence type="ECO:0000313" key="1">
    <source>
        <dbReference type="EMBL" id="CCH01660.1"/>
    </source>
</evidence>
<dbReference type="KEGG" id="fae:FAES_3653"/>
<proteinExistence type="predicted"/>
<sequence>MSFPNGTTPTTSSRVQFEIAVEPLVLKFLAHHYTVKPFIIRGGNQTFNPYSVFLNGQLDRYRYQDAAEPKGFKRLSARLTVAVSEAKSRYGFGHHLTPAKIYAFNEFVRLSYLRQMVTEVDLRVSYGERIDRSVAAFLNRYGITDEELSLDTATRYYRTHRLHRPLEPVTSPN</sequence>
<dbReference type="Proteomes" id="UP000011058">
    <property type="component" value="Chromosome"/>
</dbReference>
<dbReference type="PATRIC" id="fig|1166018.3.peg.5435"/>
<gene>
    <name evidence="1" type="ORF">FAES_3653</name>
</gene>
<organism evidence="1 2">
    <name type="scientific">Fibrella aestuarina BUZ 2</name>
    <dbReference type="NCBI Taxonomy" id="1166018"/>
    <lineage>
        <taxon>Bacteria</taxon>
        <taxon>Pseudomonadati</taxon>
        <taxon>Bacteroidota</taxon>
        <taxon>Cytophagia</taxon>
        <taxon>Cytophagales</taxon>
        <taxon>Spirosomataceae</taxon>
        <taxon>Fibrella</taxon>
    </lineage>
</organism>
<accession>I0KC07</accession>
<name>I0KC07_9BACT</name>
<keyword evidence="2" id="KW-1185">Reference proteome</keyword>
<dbReference type="AlphaFoldDB" id="I0KC07"/>
<dbReference type="HOGENOM" id="CLU_1545331_0_0_10"/>
<dbReference type="RefSeq" id="WP_015332759.1">
    <property type="nucleotide sequence ID" value="NC_020054.1"/>
</dbReference>
<dbReference type="EMBL" id="HE796683">
    <property type="protein sequence ID" value="CCH01660.1"/>
    <property type="molecule type" value="Genomic_DNA"/>
</dbReference>
<protein>
    <submittedName>
        <fullName evidence="1">Uncharacterized protein</fullName>
    </submittedName>
</protein>